<dbReference type="GO" id="GO:0000938">
    <property type="term" value="C:GARP complex"/>
    <property type="evidence" value="ECO:0007669"/>
    <property type="project" value="InterPro"/>
</dbReference>
<evidence type="ECO:0000256" key="1">
    <source>
        <dbReference type="ARBA" id="ARBA00004601"/>
    </source>
</evidence>
<dbReference type="VEuPathDB" id="PlasmoDB:PGAL8A_00466900"/>
<dbReference type="Proteomes" id="UP000220797">
    <property type="component" value="Unassembled WGS sequence"/>
</dbReference>
<feature type="coiled-coil region" evidence="7">
    <location>
        <begin position="508"/>
        <end position="541"/>
    </location>
</feature>
<keyword evidence="11" id="KW-1185">Reference proteome</keyword>
<evidence type="ECO:0000256" key="3">
    <source>
        <dbReference type="ARBA" id="ARBA00022448"/>
    </source>
</evidence>
<dbReference type="EMBL" id="CVMV01000083">
    <property type="protein sequence ID" value="CRG97088.1"/>
    <property type="molecule type" value="Genomic_DNA"/>
</dbReference>
<dbReference type="Pfam" id="PF07928">
    <property type="entry name" value="Vps54"/>
    <property type="match status" value="1"/>
</dbReference>
<comment type="subcellular location">
    <subcellularLocation>
        <location evidence="1">Golgi apparatus</location>
        <location evidence="1">trans-Golgi network</location>
    </subcellularLocation>
</comment>
<keyword evidence="8" id="KW-0472">Membrane</keyword>
<dbReference type="GO" id="GO:0019905">
    <property type="term" value="F:syntaxin binding"/>
    <property type="evidence" value="ECO:0007669"/>
    <property type="project" value="TreeGrafter"/>
</dbReference>
<evidence type="ECO:0000313" key="11">
    <source>
        <dbReference type="Proteomes" id="UP000220797"/>
    </source>
</evidence>
<evidence type="ECO:0000256" key="8">
    <source>
        <dbReference type="SAM" id="Phobius"/>
    </source>
</evidence>
<dbReference type="GeneID" id="39733202"/>
<evidence type="ECO:0000256" key="7">
    <source>
        <dbReference type="SAM" id="Coils"/>
    </source>
</evidence>
<proteinExistence type="inferred from homology"/>
<sequence>MDKYTFKNGENENTLTKQNYKLIHISNVVNNDKIKENGNEKYSRQIYSNLTYPILKKIDIRDFDYYIKYITKINIIKDLNNENLSEINLNYFEDMLKNPHEHIRIEKYKKEIKNEVDINFDKLEIYSKYKYNIFFDEDVKCNLSNIITLQEQLNEDLDNIEKYVNLLISNEFPDYFYIIIILKELKDEIESLHNEVNYIKTHTNNIREIILKLIHLNKYNELKRKCEKINCIFKKFIYFQNLLKKLRFYIQSKKFYECLFLVNRILKLHHYCKNTINFNFFKNYFSNFNICYLKNFVSKNLVFEFSYYSILFIFSKNKISLRKKETNILDKHKSSKDTRKNKKKNNNNTINLYNIEKKILNFVKLHKLSNKRFLFHFIKKKKYFKIHRNKKKIKSKNYRRRDVYSLMQKDYRKERRIYEKGAININKLIIPILLYNELFNHLDHFCLNNNYIKYFLDDIFYHALNEYIILMQNDKLCDINNFPEICSFNHDEDKINNDKNQLTNNYKLNNKNKEILDKKNKKKQRKNKNKYNNLNREYINKDDVTKYNTNLNKIKFYYDNLIIEKFKKRLILSYTKKSITNNLHKYICFFPISYFVAFLNNFFNKMKLVYCKIKKWMSFIIFKTFSIIFDNDYINNVKKHVIFFIFDCFLFKNVKLTSKIKFIFFRYLRNYIDIFHTFLNYFLKQVLHIFNERKKNTIHLSINQVIHLFWSSINIIFFITKNRKKLPQNYFDIFFYLYYKYLYVSKKFFKIKKIKNNNRYFMKNRTNKIIKFNCLLLQSIKTKRQNKEELIKRKFFIKVKFVKFYFRIMRKLKCISKNNKKWKKKKIIKRYKFTVLLSKNKNYNNNNIEYNKNDKKYNNIKKNYSENVYFGESSNLISNCKKKINIGKKNKDNNSSHKDENHYHHSKINRISLKKQISNSLLYNEKLEQLRKKLKEKINHINIFIEKKSIKKISKYFKLEALISIENFYEFKNIQIKKLFEIEKWEIVDIPNEINIKLKEYFFINNECINKIYINNKYYYMTNSNITFLCTLFQYISFLIALPFISNEILNKILLFYEFFFQNIQHLIINGYAVTSNTLNSITIKILALVINTIDFMYSILRYIFTIYYNLLQMCAKKRKKKKKFVSKELSEFSEILYSKKKLQKKHSIEIKEKLKTHKKNRNVHMYANTLDVNHMNVTNEKIRRLNIEKNNSYNKSNKMRKSYKIKIKQKKKINILNYSDNYIDSNYKVNEKSFKQTFFNKNLNEKTNKNSKLSILGELLVDTEAYPIKTILDFIKPFKKLFYRDRYLPIYFRFQNNKQEIYFEKFKNLIDKILFLKKKLSEKIVDILTVRFDYYANIWLSSDNLINNEKVNSINYECDILPFGMQLHSAYKLLSVYLHENDTKNIFSVLFQDIANRFRLRINIMKENNKYKQIATRLLDNNISDISEIDKLILNYYNNEYNEKIHKIINKNIGDKILIDITNVLVILYKIPLLCDILENFLTDFLHICKMFWHIEINPFIILKKYKK</sequence>
<dbReference type="GO" id="GO:0015031">
    <property type="term" value="P:protein transport"/>
    <property type="evidence" value="ECO:0007669"/>
    <property type="project" value="UniProtKB-KW"/>
</dbReference>
<feature type="transmembrane region" description="Helical" evidence="8">
    <location>
        <begin position="583"/>
        <end position="604"/>
    </location>
</feature>
<feature type="domain" description="Vacuolar protein sorting-associated protein 54 C-terminal" evidence="9">
    <location>
        <begin position="1017"/>
        <end position="1155"/>
    </location>
</feature>
<dbReference type="InterPro" id="IPR039745">
    <property type="entry name" value="Vps54"/>
</dbReference>
<dbReference type="OrthoDB" id="10259024at2759"/>
<evidence type="ECO:0000259" key="9">
    <source>
        <dbReference type="Pfam" id="PF07928"/>
    </source>
</evidence>
<comment type="caution">
    <text evidence="10">The sequence shown here is derived from an EMBL/GenBank/DDBJ whole genome shotgun (WGS) entry which is preliminary data.</text>
</comment>
<organism evidence="10 11">
    <name type="scientific">Plasmodium gallinaceum</name>
    <dbReference type="NCBI Taxonomy" id="5849"/>
    <lineage>
        <taxon>Eukaryota</taxon>
        <taxon>Sar</taxon>
        <taxon>Alveolata</taxon>
        <taxon>Apicomplexa</taxon>
        <taxon>Aconoidasida</taxon>
        <taxon>Haemosporida</taxon>
        <taxon>Plasmodiidae</taxon>
        <taxon>Plasmodium</taxon>
        <taxon>Plasmodium (Haemamoeba)</taxon>
    </lineage>
</organism>
<dbReference type="InterPro" id="IPR012501">
    <property type="entry name" value="Vps54_C"/>
</dbReference>
<protein>
    <recommendedName>
        <fullName evidence="9">Vacuolar protein sorting-associated protein 54 C-terminal domain-containing protein</fullName>
    </recommendedName>
</protein>
<dbReference type="GO" id="GO:0042147">
    <property type="term" value="P:retrograde transport, endosome to Golgi"/>
    <property type="evidence" value="ECO:0007669"/>
    <property type="project" value="InterPro"/>
</dbReference>
<dbReference type="OMA" id="ICKSHWY"/>
<feature type="transmembrane region" description="Helical" evidence="8">
    <location>
        <begin position="702"/>
        <end position="720"/>
    </location>
</feature>
<evidence type="ECO:0000256" key="5">
    <source>
        <dbReference type="ARBA" id="ARBA00023034"/>
    </source>
</evidence>
<dbReference type="PANTHER" id="PTHR12965">
    <property type="entry name" value="VACUOLAR PROTEIN SORTING 54"/>
    <property type="match status" value="1"/>
</dbReference>
<evidence type="ECO:0000256" key="2">
    <source>
        <dbReference type="ARBA" id="ARBA00009150"/>
    </source>
</evidence>
<name>A0A1J1GXV1_PLAGA</name>
<feature type="transmembrane region" description="Helical" evidence="8">
    <location>
        <begin position="1086"/>
        <end position="1112"/>
    </location>
</feature>
<keyword evidence="4" id="KW-0653">Protein transport</keyword>
<evidence type="ECO:0000313" key="10">
    <source>
        <dbReference type="EMBL" id="CRG97088.1"/>
    </source>
</evidence>
<evidence type="ECO:0000256" key="4">
    <source>
        <dbReference type="ARBA" id="ARBA00022927"/>
    </source>
</evidence>
<dbReference type="RefSeq" id="XP_028529891.1">
    <property type="nucleotide sequence ID" value="XM_028673439.1"/>
</dbReference>
<dbReference type="GO" id="GO:0006896">
    <property type="term" value="P:Golgi to vacuole transport"/>
    <property type="evidence" value="ECO:0007669"/>
    <property type="project" value="TreeGrafter"/>
</dbReference>
<comment type="similarity">
    <text evidence="2">Belongs to the VPS54 family.</text>
</comment>
<accession>A0A1J1GXV1</accession>
<reference evidence="10" key="1">
    <citation type="submission" date="2015-04" db="EMBL/GenBank/DDBJ databases">
        <authorList>
            <consortium name="Pathogen Informatics"/>
        </authorList>
    </citation>
    <scope>NUCLEOTIDE SEQUENCE [LARGE SCALE GENOMIC DNA]</scope>
    <source>
        <strain evidence="10">8A</strain>
    </source>
</reference>
<keyword evidence="8" id="KW-1133">Transmembrane helix</keyword>
<keyword evidence="5" id="KW-0333">Golgi apparatus</keyword>
<keyword evidence="8" id="KW-0812">Transmembrane</keyword>
<dbReference type="PANTHER" id="PTHR12965:SF0">
    <property type="entry name" value="VACUOLAR PROTEIN SORTING-ASSOCIATED PROTEIN 54"/>
    <property type="match status" value="1"/>
</dbReference>
<feature type="transmembrane region" description="Helical" evidence="8">
    <location>
        <begin position="1026"/>
        <end position="1045"/>
    </location>
</feature>
<evidence type="ECO:0000256" key="6">
    <source>
        <dbReference type="ARBA" id="ARBA00023054"/>
    </source>
</evidence>
<dbReference type="GO" id="GO:0005829">
    <property type="term" value="C:cytosol"/>
    <property type="evidence" value="ECO:0007669"/>
    <property type="project" value="GOC"/>
</dbReference>
<gene>
    <name evidence="10" type="ORF">PGAL8A_00466900</name>
</gene>
<keyword evidence="6 7" id="KW-0175">Coiled coil</keyword>
<keyword evidence="3" id="KW-0813">Transport</keyword>